<dbReference type="InterPro" id="IPR025662">
    <property type="entry name" value="Sigma_54_int_dom_ATP-bd_1"/>
</dbReference>
<dbReference type="EMBL" id="FQXU01000006">
    <property type="protein sequence ID" value="SHI11094.1"/>
    <property type="molecule type" value="Genomic_DNA"/>
</dbReference>
<dbReference type="GO" id="GO:0006355">
    <property type="term" value="P:regulation of DNA-templated transcription"/>
    <property type="evidence" value="ECO:0007669"/>
    <property type="project" value="InterPro"/>
</dbReference>
<dbReference type="Pfam" id="PF00158">
    <property type="entry name" value="Sigma54_activat"/>
    <property type="match status" value="1"/>
</dbReference>
<dbReference type="InterPro" id="IPR002078">
    <property type="entry name" value="Sigma_54_int"/>
</dbReference>
<name>A0A1M5YGR9_9CLOT</name>
<dbReference type="GO" id="GO:0005524">
    <property type="term" value="F:ATP binding"/>
    <property type="evidence" value="ECO:0007669"/>
    <property type="project" value="UniProtKB-KW"/>
</dbReference>
<dbReference type="InterPro" id="IPR009057">
    <property type="entry name" value="Homeodomain-like_sf"/>
</dbReference>
<dbReference type="SMART" id="SM00382">
    <property type="entry name" value="AAA"/>
    <property type="match status" value="1"/>
</dbReference>
<evidence type="ECO:0000259" key="5">
    <source>
        <dbReference type="PROSITE" id="PS50045"/>
    </source>
</evidence>
<organism evidence="6 7">
    <name type="scientific">Clostridium intestinale DSM 6191</name>
    <dbReference type="NCBI Taxonomy" id="1121320"/>
    <lineage>
        <taxon>Bacteria</taxon>
        <taxon>Bacillati</taxon>
        <taxon>Bacillota</taxon>
        <taxon>Clostridia</taxon>
        <taxon>Eubacteriales</taxon>
        <taxon>Clostridiaceae</taxon>
        <taxon>Clostridium</taxon>
    </lineage>
</organism>
<evidence type="ECO:0000256" key="1">
    <source>
        <dbReference type="ARBA" id="ARBA00022741"/>
    </source>
</evidence>
<keyword evidence="3" id="KW-0805">Transcription regulation</keyword>
<dbReference type="Pfam" id="PF25601">
    <property type="entry name" value="AAA_lid_14"/>
    <property type="match status" value="1"/>
</dbReference>
<reference evidence="6 7" key="1">
    <citation type="submission" date="2016-11" db="EMBL/GenBank/DDBJ databases">
        <authorList>
            <person name="Jaros S."/>
            <person name="Januszkiewicz K."/>
            <person name="Wedrychowicz H."/>
        </authorList>
    </citation>
    <scope>NUCLEOTIDE SEQUENCE [LARGE SCALE GENOMIC DNA]</scope>
    <source>
        <strain evidence="6 7">DSM 6191</strain>
    </source>
</reference>
<dbReference type="Proteomes" id="UP000184241">
    <property type="component" value="Unassembled WGS sequence"/>
</dbReference>
<keyword evidence="4" id="KW-0804">Transcription</keyword>
<dbReference type="AlphaFoldDB" id="A0A1M5YGR9"/>
<keyword evidence="2" id="KW-0067">ATP-binding</keyword>
<dbReference type="InterPro" id="IPR027417">
    <property type="entry name" value="P-loop_NTPase"/>
</dbReference>
<dbReference type="InterPro" id="IPR002197">
    <property type="entry name" value="HTH_Fis"/>
</dbReference>
<dbReference type="Pfam" id="PF02954">
    <property type="entry name" value="HTH_8"/>
    <property type="match status" value="1"/>
</dbReference>
<dbReference type="FunFam" id="3.40.50.300:FF:000006">
    <property type="entry name" value="DNA-binding transcriptional regulator NtrC"/>
    <property type="match status" value="1"/>
</dbReference>
<evidence type="ECO:0000256" key="3">
    <source>
        <dbReference type="ARBA" id="ARBA00023015"/>
    </source>
</evidence>
<dbReference type="InterPro" id="IPR025944">
    <property type="entry name" value="Sigma_54_int_dom_CS"/>
</dbReference>
<dbReference type="InterPro" id="IPR029016">
    <property type="entry name" value="GAF-like_dom_sf"/>
</dbReference>
<evidence type="ECO:0000256" key="2">
    <source>
        <dbReference type="ARBA" id="ARBA00022840"/>
    </source>
</evidence>
<keyword evidence="6" id="KW-0238">DNA-binding</keyword>
<keyword evidence="1" id="KW-0547">Nucleotide-binding</keyword>
<dbReference type="Gene3D" id="3.40.50.300">
    <property type="entry name" value="P-loop containing nucleotide triphosphate hydrolases"/>
    <property type="match status" value="1"/>
</dbReference>
<dbReference type="PANTHER" id="PTHR32071">
    <property type="entry name" value="TRANSCRIPTIONAL REGULATORY PROTEIN"/>
    <property type="match status" value="1"/>
</dbReference>
<dbReference type="Gene3D" id="3.30.450.40">
    <property type="match status" value="1"/>
</dbReference>
<dbReference type="Gene3D" id="1.10.8.60">
    <property type="match status" value="1"/>
</dbReference>
<accession>A0A1M5YGR9</accession>
<dbReference type="PROSITE" id="PS50045">
    <property type="entry name" value="SIGMA54_INTERACT_4"/>
    <property type="match status" value="1"/>
</dbReference>
<feature type="domain" description="Sigma-54 factor interaction" evidence="5">
    <location>
        <begin position="271"/>
        <end position="501"/>
    </location>
</feature>
<proteinExistence type="predicted"/>
<dbReference type="PROSITE" id="PS00688">
    <property type="entry name" value="SIGMA54_INTERACT_3"/>
    <property type="match status" value="1"/>
</dbReference>
<dbReference type="PANTHER" id="PTHR32071:SF57">
    <property type="entry name" value="C4-DICARBOXYLATE TRANSPORT TRANSCRIPTIONAL REGULATORY PROTEIN DCTD"/>
    <property type="match status" value="1"/>
</dbReference>
<evidence type="ECO:0000256" key="4">
    <source>
        <dbReference type="ARBA" id="ARBA00023163"/>
    </source>
</evidence>
<sequence length="581" mass="65869">MKESLLKPIQSTVLKYAEVIANVIKVDVEIVDSNLNTIAGTGIFTSNINGDNKGVVYKHVLATGKHQIIENPREAEICRLCNQKNECLEMMEISTPIIFQKEIIGVIGLVCTTIEQKNYLSDNLDSHLEFLYKISELISAKIYEFKGNERNVSYINLLKQVVNSVDNGVIIINSESKIVEMNSKAMKKLELTPSDINGNIQLKLLEGNILEEEFYKVRINGKKYNLVGSLIPLEDTLEGYNKMLIFNMLKDVNTKAYKITSDNKIVGLEAIIGEGKTMQGIKDKIRKIANTKSTVFVTGESGTGKELIARAIHAESDRRNNPFIGINCAAIPDTLLESELFGYVKGAFSGANPNGRIGKFELANKGVIFLDEVGDMPLYLQAKLLRVLQERTLVRIGSNELVNLDIRVVAATNKDLRQMIKENKFREDLYYRLNVIPIEIPALRERREDFKLILNTLIDKYNKIFDKYVHTVNKDAYESLLNYSWPGNIRELENVVELLINLSDSRGIIEKEMLPHTILGNNKVETFHEEEEIRFLKDIEREYILKALDKYGYDTNGKKMVAEKLGIGIATIYRKIGSFKE</sequence>
<dbReference type="Gene3D" id="1.10.10.60">
    <property type="entry name" value="Homeodomain-like"/>
    <property type="match status" value="1"/>
</dbReference>
<protein>
    <submittedName>
        <fullName evidence="6">Transcriptional regulator containing PAS, AAA-type ATPase, and DNA-binding Fis domains</fullName>
    </submittedName>
</protein>
<dbReference type="SUPFAM" id="SSF52540">
    <property type="entry name" value="P-loop containing nucleoside triphosphate hydrolases"/>
    <property type="match status" value="1"/>
</dbReference>
<dbReference type="InterPro" id="IPR058031">
    <property type="entry name" value="AAA_lid_NorR"/>
</dbReference>
<dbReference type="RefSeq" id="WP_073019055.1">
    <property type="nucleotide sequence ID" value="NZ_FQXU01000006.1"/>
</dbReference>
<dbReference type="PROSITE" id="PS00675">
    <property type="entry name" value="SIGMA54_INTERACT_1"/>
    <property type="match status" value="1"/>
</dbReference>
<dbReference type="InterPro" id="IPR003593">
    <property type="entry name" value="AAA+_ATPase"/>
</dbReference>
<dbReference type="CDD" id="cd00009">
    <property type="entry name" value="AAA"/>
    <property type="match status" value="1"/>
</dbReference>
<evidence type="ECO:0000313" key="6">
    <source>
        <dbReference type="EMBL" id="SHI11094.1"/>
    </source>
</evidence>
<gene>
    <name evidence="6" type="ORF">SAMN02745941_01975</name>
</gene>
<dbReference type="SUPFAM" id="SSF46689">
    <property type="entry name" value="Homeodomain-like"/>
    <property type="match status" value="1"/>
</dbReference>
<dbReference type="GO" id="GO:0043565">
    <property type="term" value="F:sequence-specific DNA binding"/>
    <property type="evidence" value="ECO:0007669"/>
    <property type="project" value="InterPro"/>
</dbReference>
<evidence type="ECO:0000313" key="7">
    <source>
        <dbReference type="Proteomes" id="UP000184241"/>
    </source>
</evidence>